<feature type="transmembrane region" description="Helical" evidence="1">
    <location>
        <begin position="12"/>
        <end position="28"/>
    </location>
</feature>
<feature type="transmembrane region" description="Helical" evidence="1">
    <location>
        <begin position="34"/>
        <end position="51"/>
    </location>
</feature>
<feature type="transmembrane region" description="Helical" evidence="1">
    <location>
        <begin position="269"/>
        <end position="288"/>
    </location>
</feature>
<reference evidence="2 3" key="1">
    <citation type="submission" date="2020-10" db="EMBL/GenBank/DDBJ databases">
        <title>Sequencing the genomes of 1000 actinobacteria strains.</title>
        <authorList>
            <person name="Klenk H.-P."/>
        </authorList>
    </citation>
    <scope>NUCLEOTIDE SEQUENCE [LARGE SCALE GENOMIC DNA]</scope>
    <source>
        <strain evidence="2 3">DSM 43748</strain>
    </source>
</reference>
<evidence type="ECO:0000256" key="1">
    <source>
        <dbReference type="SAM" id="Phobius"/>
    </source>
</evidence>
<feature type="transmembrane region" description="Helical" evidence="1">
    <location>
        <begin position="129"/>
        <end position="153"/>
    </location>
</feature>
<dbReference type="EMBL" id="JADBEF010000001">
    <property type="protein sequence ID" value="MBE1560510.1"/>
    <property type="molecule type" value="Genomic_DNA"/>
</dbReference>
<keyword evidence="1" id="KW-1133">Transmembrane helix</keyword>
<dbReference type="RefSeq" id="WP_225958655.1">
    <property type="nucleotide sequence ID" value="NZ_BAAASY010000007.1"/>
</dbReference>
<dbReference type="Proteomes" id="UP000661607">
    <property type="component" value="Unassembled WGS sequence"/>
</dbReference>
<evidence type="ECO:0000313" key="3">
    <source>
        <dbReference type="Proteomes" id="UP000661607"/>
    </source>
</evidence>
<feature type="transmembrane region" description="Helical" evidence="1">
    <location>
        <begin position="244"/>
        <end position="263"/>
    </location>
</feature>
<feature type="transmembrane region" description="Helical" evidence="1">
    <location>
        <begin position="72"/>
        <end position="92"/>
    </location>
</feature>
<feature type="transmembrane region" description="Helical" evidence="1">
    <location>
        <begin position="165"/>
        <end position="182"/>
    </location>
</feature>
<evidence type="ECO:0000313" key="2">
    <source>
        <dbReference type="EMBL" id="MBE1560510.1"/>
    </source>
</evidence>
<feature type="transmembrane region" description="Helical" evidence="1">
    <location>
        <begin position="98"/>
        <end position="117"/>
    </location>
</feature>
<protein>
    <submittedName>
        <fullName evidence="2">Na+-translocating ferredoxin:NAD+ oxidoreductase RnfD subunit</fullName>
    </submittedName>
</protein>
<feature type="transmembrane region" description="Helical" evidence="1">
    <location>
        <begin position="212"/>
        <end position="232"/>
    </location>
</feature>
<proteinExistence type="predicted"/>
<keyword evidence="3" id="KW-1185">Reference proteome</keyword>
<keyword evidence="1" id="KW-0812">Transmembrane</keyword>
<keyword evidence="1" id="KW-0472">Membrane</keyword>
<gene>
    <name evidence="2" type="ORF">H4W81_003289</name>
</gene>
<organism evidence="2 3">
    <name type="scientific">Nonomuraea africana</name>
    <dbReference type="NCBI Taxonomy" id="46171"/>
    <lineage>
        <taxon>Bacteria</taxon>
        <taxon>Bacillati</taxon>
        <taxon>Actinomycetota</taxon>
        <taxon>Actinomycetes</taxon>
        <taxon>Streptosporangiales</taxon>
        <taxon>Streptosporangiaceae</taxon>
        <taxon>Nonomuraea</taxon>
    </lineage>
</organism>
<comment type="caution">
    <text evidence="2">The sequence shown here is derived from an EMBL/GenBank/DDBJ whole genome shotgun (WGS) entry which is preliminary data.</text>
</comment>
<sequence length="308" mass="32919">MPRDPRTAALRRFAMSITAFNIVGHLLLGFEQAFITPIAAILVAYAVELGLETIDARARRRPAKYLGGWVKLMDFLLPAHISALACAMLMYANARLEPVLLAVVIAITSKYVIRVAVIDRSGRRSVRHVLNPSNFGIVAVLLLFPWVGIAPPYHFTEFVSGPVDWIIPLAILSAGTMINAKLTGKMPLILGWVGGFAAQALIRTAVDGTSTWSALLVMSGTAFILFTNYMITDPGTTPVAPLRQVAFGAGTAAVYGLLVSFHIVFGLFFALSIVCAIRGVGLALVSVARRRAALAGEPVRVPEPAVAG</sequence>
<accession>A0ABR9KET0</accession>
<feature type="transmembrane region" description="Helical" evidence="1">
    <location>
        <begin position="189"/>
        <end position="206"/>
    </location>
</feature>
<name>A0ABR9KET0_9ACTN</name>